<gene>
    <name evidence="2" type="ORF">H0264_24735</name>
</gene>
<dbReference type="RefSeq" id="WP_181585811.1">
    <property type="nucleotide sequence ID" value="NZ_CP059399.1"/>
</dbReference>
<protein>
    <submittedName>
        <fullName evidence="2">SHOCT domain-containing protein</fullName>
    </submittedName>
</protein>
<dbReference type="KEGG" id="nhu:H0264_24735"/>
<keyword evidence="3" id="KW-1185">Reference proteome</keyword>
<feature type="transmembrane region" description="Helical" evidence="1">
    <location>
        <begin position="12"/>
        <end position="38"/>
    </location>
</feature>
<dbReference type="Proteomes" id="UP000515512">
    <property type="component" value="Chromosome"/>
</dbReference>
<dbReference type="AlphaFoldDB" id="A0A7D6VEP5"/>
<sequence>MWYDHDMNGWGYAGMGLGMLLFWGLLIAGLIVLIRFAVADRDRTPRSEPPRAEDVLAQRFARGEIDAQEYADRLATLRTHIAPR</sequence>
<keyword evidence="1" id="KW-1133">Transmembrane helix</keyword>
<name>A0A7D6VEP5_9NOCA</name>
<accession>A0A7D6VEP5</accession>
<reference evidence="2 3" key="1">
    <citation type="submission" date="2020-07" db="EMBL/GenBank/DDBJ databases">
        <authorList>
            <person name="Zhuang K."/>
            <person name="Ran Y."/>
        </authorList>
    </citation>
    <scope>NUCLEOTIDE SEQUENCE [LARGE SCALE GENOMIC DNA]</scope>
    <source>
        <strain evidence="2 3">WCH-YHL-001</strain>
    </source>
</reference>
<evidence type="ECO:0000313" key="3">
    <source>
        <dbReference type="Proteomes" id="UP000515512"/>
    </source>
</evidence>
<dbReference type="EMBL" id="CP059399">
    <property type="protein sequence ID" value="QLY34652.1"/>
    <property type="molecule type" value="Genomic_DNA"/>
</dbReference>
<keyword evidence="1" id="KW-0812">Transmembrane</keyword>
<organism evidence="2 3">
    <name type="scientific">Nocardia huaxiensis</name>
    <dbReference type="NCBI Taxonomy" id="2755382"/>
    <lineage>
        <taxon>Bacteria</taxon>
        <taxon>Bacillati</taxon>
        <taxon>Actinomycetota</taxon>
        <taxon>Actinomycetes</taxon>
        <taxon>Mycobacteriales</taxon>
        <taxon>Nocardiaceae</taxon>
        <taxon>Nocardia</taxon>
    </lineage>
</organism>
<evidence type="ECO:0000256" key="1">
    <source>
        <dbReference type="SAM" id="Phobius"/>
    </source>
</evidence>
<keyword evidence="1" id="KW-0472">Membrane</keyword>
<proteinExistence type="predicted"/>
<evidence type="ECO:0000313" key="2">
    <source>
        <dbReference type="EMBL" id="QLY34652.1"/>
    </source>
</evidence>